<dbReference type="Gene3D" id="1.25.10.10">
    <property type="entry name" value="Leucine-rich Repeat Variant"/>
    <property type="match status" value="2"/>
</dbReference>
<dbReference type="Pfam" id="PF21547">
    <property type="entry name" value="TTI1"/>
    <property type="match status" value="1"/>
</dbReference>
<feature type="domain" description="TTI1 N-terminal TPR" evidence="2">
    <location>
        <begin position="254"/>
        <end position="589"/>
    </location>
</feature>
<dbReference type="Pfam" id="PF24181">
    <property type="entry name" value="TPR_TTI1_C"/>
    <property type="match status" value="1"/>
</dbReference>
<evidence type="ECO:0000313" key="5">
    <source>
        <dbReference type="Proteomes" id="UP000800092"/>
    </source>
</evidence>
<dbReference type="EMBL" id="ML991789">
    <property type="protein sequence ID" value="KAF2235756.1"/>
    <property type="molecule type" value="Genomic_DNA"/>
</dbReference>
<dbReference type="InterPro" id="IPR016024">
    <property type="entry name" value="ARM-type_fold"/>
</dbReference>
<organism evidence="4 5">
    <name type="scientific">Viridothelium virens</name>
    <name type="common">Speckled blister lichen</name>
    <name type="synonym">Trypethelium virens</name>
    <dbReference type="NCBI Taxonomy" id="1048519"/>
    <lineage>
        <taxon>Eukaryota</taxon>
        <taxon>Fungi</taxon>
        <taxon>Dikarya</taxon>
        <taxon>Ascomycota</taxon>
        <taxon>Pezizomycotina</taxon>
        <taxon>Dothideomycetes</taxon>
        <taxon>Dothideomycetes incertae sedis</taxon>
        <taxon>Trypetheliales</taxon>
        <taxon>Trypetheliaceae</taxon>
        <taxon>Viridothelium</taxon>
    </lineage>
</organism>
<dbReference type="Pfam" id="PF24173">
    <property type="entry name" value="TPR_TTI1_N"/>
    <property type="match status" value="1"/>
</dbReference>
<dbReference type="InterPro" id="IPR011989">
    <property type="entry name" value="ARM-like"/>
</dbReference>
<dbReference type="PANTHER" id="PTHR18460:SF3">
    <property type="entry name" value="TELO2-INTERACTING PROTEIN 1 HOMOLOG"/>
    <property type="match status" value="1"/>
</dbReference>
<keyword evidence="5" id="KW-1185">Reference proteome</keyword>
<proteinExistence type="predicted"/>
<reference evidence="4" key="1">
    <citation type="journal article" date="2020" name="Stud. Mycol.">
        <title>101 Dothideomycetes genomes: a test case for predicting lifestyles and emergence of pathogens.</title>
        <authorList>
            <person name="Haridas S."/>
            <person name="Albert R."/>
            <person name="Binder M."/>
            <person name="Bloem J."/>
            <person name="Labutti K."/>
            <person name="Salamov A."/>
            <person name="Andreopoulos B."/>
            <person name="Baker S."/>
            <person name="Barry K."/>
            <person name="Bills G."/>
            <person name="Bluhm B."/>
            <person name="Cannon C."/>
            <person name="Castanera R."/>
            <person name="Culley D."/>
            <person name="Daum C."/>
            <person name="Ezra D."/>
            <person name="Gonzalez J."/>
            <person name="Henrissat B."/>
            <person name="Kuo A."/>
            <person name="Liang C."/>
            <person name="Lipzen A."/>
            <person name="Lutzoni F."/>
            <person name="Magnuson J."/>
            <person name="Mondo S."/>
            <person name="Nolan M."/>
            <person name="Ohm R."/>
            <person name="Pangilinan J."/>
            <person name="Park H.-J."/>
            <person name="Ramirez L."/>
            <person name="Alfaro M."/>
            <person name="Sun H."/>
            <person name="Tritt A."/>
            <person name="Yoshinaga Y."/>
            <person name="Zwiers L.-H."/>
            <person name="Turgeon B."/>
            <person name="Goodwin S."/>
            <person name="Spatafora J."/>
            <person name="Crous P."/>
            <person name="Grigoriev I."/>
        </authorList>
    </citation>
    <scope>NUCLEOTIDE SEQUENCE</scope>
    <source>
        <strain evidence="4">Tuck. ex Michener</strain>
    </source>
</reference>
<dbReference type="InterPro" id="IPR057567">
    <property type="entry name" value="TPR_TTI1_C"/>
</dbReference>
<dbReference type="GO" id="GO:0005737">
    <property type="term" value="C:cytoplasm"/>
    <property type="evidence" value="ECO:0007669"/>
    <property type="project" value="TreeGrafter"/>
</dbReference>
<sequence length="1333" mass="149101">MTGRGDGRLIHPSPNPSVVIGLTLSTSPSALSSTSTEPFHITVSARILSTPHPNKPITLQTHPSPLEDLDNRSFHNIICTTKPDKEIEIFPRGWPQCRWDSENLQSVWSFVTIPQCGQGAYTVRHEVPRDQIEAARVEKGERYRVNLTNKCLGTRWWSFASLDELGGVRLRTWRSPEDEADSETKEEMDREQRQKYGDSPVTMGEEPEMLGFGQPLVETKCTGRGSCRNAEYSVLNEESTACRQKAMENRNQLFRALKPPCVGLSQAALSFAANKSSGKDVTQALEKLLRTLESLSAQKNSFDEKLADYVFFPLSHVLRESQKLPVRALELCLQCVAILFETGWRHNIAINLSGQLLILLTFLAGKGSPVKKLEGISEELRVAAFHCLSLLFASLKQTSGGEESLVGTANVPQLGQTVTAMLEGIVEGTSSEVQLFALSALRSLLSCLSDHDVLTNFFPGIVSSLAKVLIPSAKSRRNYKLLEGALMLLASLLNSILGDDKTKELPPGTAKDEEDHARPGPVRTKIWLRATSGQVKQVLASIMKIWDHDRKEVKHAIAELCAVVLQDCRVSLSESAGMTLETLVMLSDEDSQMSRSSNILKHLLDVNPDLCEILRDSLRSWTISLPRVMESNDDVAKQRLVHRISLAYQLLMERNTDLTNIDMVITANLRDSVTLATKDSSVLIKNNRNEQTISTLDMVITGDRHIATKFNDVLEGRRGQRDTMIEIKALVDRLSASSSAESLMQDLLLSCGKSRGELRAADMWLTVQFLKGVLEQTSSIDQYLDIGTEGIQRPEVMLDQLYTISLDVLTSADMDEEGDWRVQALALEVLTLQAQQQKERFREELVDALYPVLHLIGSQVDPLRQHAMTCLNLLATFSGYKNASELIVSNVDYLTNAVAFKLGGSEISPQAPMVLLMMVRLSGPSLIPYLDDIIGSIFVALEQYHGYPRLVELLFAVLRVVVEESVKTPQLVIESQSNESEATAQFQRANIIDIIEDIKKLKNRYEENKDIEEDIQGDFPKRPWKDPSGRPDGPKNLLDGTSITTDTEDDGEPPTDEPEEPGPPAPKTYNLLLSISQLTQHYLPSSSSQFRASLLSLLDTAIPVIATHENSFLPLINTLWPILMSRLSDEEAYVVVSTLDTIGLFCKYAGQFMKGRIEDLWPSVVDLYVEKFLREVGEAAIGEHYKATQGTDHPKDLVMRDLSLERTSTVAYIDAPARRIWKGLINVLVLILEYVPVNEEIFDDILHILGPLLERREDIRQVLERRNPDALWLAIARHNGWAARNEPVNHGKHHTVSDPYSQLPDRLEIYRHAEWRFCGCRILVEPRANVPQR</sequence>
<dbReference type="Proteomes" id="UP000800092">
    <property type="component" value="Unassembled WGS sequence"/>
</dbReference>
<evidence type="ECO:0000259" key="2">
    <source>
        <dbReference type="Pfam" id="PF24173"/>
    </source>
</evidence>
<dbReference type="InterPro" id="IPR052587">
    <property type="entry name" value="TELO2-interacting_protein_1"/>
</dbReference>
<evidence type="ECO:0000259" key="3">
    <source>
        <dbReference type="Pfam" id="PF24181"/>
    </source>
</evidence>
<feature type="region of interest" description="Disordered" evidence="1">
    <location>
        <begin position="1012"/>
        <end position="1068"/>
    </location>
</feature>
<feature type="compositionally biased region" description="Acidic residues" evidence="1">
    <location>
        <begin position="1046"/>
        <end position="1060"/>
    </location>
</feature>
<feature type="domain" description="TTI1 C-terminal TPR" evidence="3">
    <location>
        <begin position="976"/>
        <end position="1167"/>
    </location>
</feature>
<feature type="compositionally biased region" description="Basic and acidic residues" evidence="1">
    <location>
        <begin position="175"/>
        <end position="196"/>
    </location>
</feature>
<feature type="compositionally biased region" description="Basic and acidic residues" evidence="1">
    <location>
        <begin position="1019"/>
        <end position="1033"/>
    </location>
</feature>
<feature type="region of interest" description="Disordered" evidence="1">
    <location>
        <begin position="175"/>
        <end position="206"/>
    </location>
</feature>
<dbReference type="InterPro" id="IPR049362">
    <property type="entry name" value="TTI1_rpt"/>
</dbReference>
<dbReference type="OrthoDB" id="49511at2759"/>
<dbReference type="PANTHER" id="PTHR18460">
    <property type="entry name" value="TEL2 INTERACTING PROTEIN 1 TTI1 FAMILY MEMBER"/>
    <property type="match status" value="1"/>
</dbReference>
<name>A0A6A6HCA9_VIRVR</name>
<dbReference type="SUPFAM" id="SSF48371">
    <property type="entry name" value="ARM repeat"/>
    <property type="match status" value="1"/>
</dbReference>
<protein>
    <submittedName>
        <fullName evidence="4">ARM repeat-containing protein</fullName>
    </submittedName>
</protein>
<dbReference type="InterPro" id="IPR057566">
    <property type="entry name" value="TPR_TTI1_N"/>
</dbReference>
<evidence type="ECO:0000256" key="1">
    <source>
        <dbReference type="SAM" id="MobiDB-lite"/>
    </source>
</evidence>
<evidence type="ECO:0000313" key="4">
    <source>
        <dbReference type="EMBL" id="KAF2235756.1"/>
    </source>
</evidence>
<accession>A0A6A6HCA9</accession>
<gene>
    <name evidence="4" type="ORF">EV356DRAFT_513640</name>
</gene>